<feature type="region of interest" description="Disordered" evidence="1">
    <location>
        <begin position="80"/>
        <end position="104"/>
    </location>
</feature>
<name>A0A8B8K3Q1_ABRPR</name>
<organism evidence="2 3">
    <name type="scientific">Abrus precatorius</name>
    <name type="common">Indian licorice</name>
    <name type="synonym">Glycine abrus</name>
    <dbReference type="NCBI Taxonomy" id="3816"/>
    <lineage>
        <taxon>Eukaryota</taxon>
        <taxon>Viridiplantae</taxon>
        <taxon>Streptophyta</taxon>
        <taxon>Embryophyta</taxon>
        <taxon>Tracheophyta</taxon>
        <taxon>Spermatophyta</taxon>
        <taxon>Magnoliopsida</taxon>
        <taxon>eudicotyledons</taxon>
        <taxon>Gunneridae</taxon>
        <taxon>Pentapetalae</taxon>
        <taxon>rosids</taxon>
        <taxon>fabids</taxon>
        <taxon>Fabales</taxon>
        <taxon>Fabaceae</taxon>
        <taxon>Papilionoideae</taxon>
        <taxon>50 kb inversion clade</taxon>
        <taxon>NPAAA clade</taxon>
        <taxon>indigoferoid/millettioid clade</taxon>
        <taxon>Abreae</taxon>
        <taxon>Abrus</taxon>
    </lineage>
</organism>
<dbReference type="KEGG" id="aprc:113852322"/>
<dbReference type="PANTHER" id="PTHR35277">
    <property type="entry name" value="OS09G0363700 PROTEIN"/>
    <property type="match status" value="1"/>
</dbReference>
<feature type="region of interest" description="Disordered" evidence="1">
    <location>
        <begin position="28"/>
        <end position="59"/>
    </location>
</feature>
<reference evidence="3" key="2">
    <citation type="submission" date="2025-08" db="UniProtKB">
        <authorList>
            <consortium name="RefSeq"/>
        </authorList>
    </citation>
    <scope>IDENTIFICATION</scope>
    <source>
        <tissue evidence="3">Young leaves</tissue>
    </source>
</reference>
<reference evidence="2" key="1">
    <citation type="journal article" date="2019" name="Toxins">
        <title>Detection of Abrin-Like and Prepropulchellin-Like Toxin Genes and Transcripts Using Whole Genome Sequencing and Full-Length Transcript Sequencing of Abrus precatorius.</title>
        <authorList>
            <person name="Hovde B.T."/>
            <person name="Daligault H.E."/>
            <person name="Hanschen E.R."/>
            <person name="Kunde Y.A."/>
            <person name="Johnson M.B."/>
            <person name="Starkenburg S.R."/>
            <person name="Johnson S.L."/>
        </authorList>
    </citation>
    <scope>NUCLEOTIDE SEQUENCE [LARGE SCALE GENOMIC DNA]</scope>
</reference>
<protein>
    <submittedName>
        <fullName evidence="3">Uncharacterized protein LOC113852322</fullName>
    </submittedName>
</protein>
<evidence type="ECO:0000313" key="3">
    <source>
        <dbReference type="RefSeq" id="XP_027338355.1"/>
    </source>
</evidence>
<evidence type="ECO:0000256" key="1">
    <source>
        <dbReference type="SAM" id="MobiDB-lite"/>
    </source>
</evidence>
<dbReference type="RefSeq" id="XP_027338355.1">
    <property type="nucleotide sequence ID" value="XM_027482554.1"/>
</dbReference>
<dbReference type="PANTHER" id="PTHR35277:SF7">
    <property type="entry name" value="BNAC03G13190D PROTEIN"/>
    <property type="match status" value="1"/>
</dbReference>
<dbReference type="GeneID" id="113852322"/>
<dbReference type="AlphaFoldDB" id="A0A8B8K3Q1"/>
<dbReference type="Proteomes" id="UP000694853">
    <property type="component" value="Unplaced"/>
</dbReference>
<proteinExistence type="predicted"/>
<gene>
    <name evidence="3" type="primary">LOC113852322</name>
</gene>
<dbReference type="OrthoDB" id="1932113at2759"/>
<keyword evidence="2" id="KW-1185">Reference proteome</keyword>
<evidence type="ECO:0000313" key="2">
    <source>
        <dbReference type="Proteomes" id="UP000694853"/>
    </source>
</evidence>
<sequence>MDDVKAPNVFERAKEEFHALAHMFHHRKNDPTCDISDENQMADSSKHKEETPSSLSETKAKAARIFERAKGEIKAIIHHDKSKHHYKETHGRNDNINEDAPNNP</sequence>
<accession>A0A8B8K3Q1</accession>